<evidence type="ECO:0000313" key="2">
    <source>
        <dbReference type="Proteomes" id="UP001154252"/>
    </source>
</evidence>
<dbReference type="EMBL" id="CAJVRC010000866">
    <property type="protein sequence ID" value="CAG8900440.1"/>
    <property type="molecule type" value="Genomic_DNA"/>
</dbReference>
<keyword evidence="2" id="KW-1185">Reference proteome</keyword>
<accession>A0A9W4KBX7</accession>
<dbReference type="AlphaFoldDB" id="A0A9W4KBX7"/>
<comment type="caution">
    <text evidence="1">The sequence shown here is derived from an EMBL/GenBank/DDBJ whole genome shotgun (WGS) entry which is preliminary data.</text>
</comment>
<protein>
    <submittedName>
        <fullName evidence="1">Uncharacterized protein</fullName>
    </submittedName>
</protein>
<dbReference type="Proteomes" id="UP001154252">
    <property type="component" value="Unassembled WGS sequence"/>
</dbReference>
<evidence type="ECO:0000313" key="1">
    <source>
        <dbReference type="EMBL" id="CAG8900440.1"/>
    </source>
</evidence>
<reference evidence="1" key="1">
    <citation type="submission" date="2021-07" db="EMBL/GenBank/DDBJ databases">
        <authorList>
            <person name="Branca A.L. A."/>
        </authorList>
    </citation>
    <scope>NUCLEOTIDE SEQUENCE</scope>
</reference>
<name>A0A9W4KBX7_9EURO</name>
<proteinExistence type="predicted"/>
<organism evidence="1 2">
    <name type="scientific">Penicillium egyptiacum</name>
    <dbReference type="NCBI Taxonomy" id="1303716"/>
    <lineage>
        <taxon>Eukaryota</taxon>
        <taxon>Fungi</taxon>
        <taxon>Dikarya</taxon>
        <taxon>Ascomycota</taxon>
        <taxon>Pezizomycotina</taxon>
        <taxon>Eurotiomycetes</taxon>
        <taxon>Eurotiomycetidae</taxon>
        <taxon>Eurotiales</taxon>
        <taxon>Aspergillaceae</taxon>
        <taxon>Penicillium</taxon>
    </lineage>
</organism>
<dbReference type="OrthoDB" id="4361921at2759"/>
<sequence>MPPKDPHLTILICSQYDIAIRIPGSRWYAELEFLYDNGASMMSVYEGDLRRIMGESQVESTVMGLNTTTIADNSRMTSPVVEVEVTILDNDRKRLTRWVRIQCEVYRGWCGENDNRLDGPWLRQLLYTASAPRNNDMLYIAYNNPDIINAIPDTGSFRSGPALDVPRVPLDPGGRAV</sequence>
<gene>
    <name evidence="1" type="ORF">PEGY_LOCUS6230</name>
</gene>